<feature type="transmembrane region" description="Helical" evidence="11">
    <location>
        <begin position="6"/>
        <end position="24"/>
    </location>
</feature>
<dbReference type="AlphaFoldDB" id="A6G9V7"/>
<dbReference type="GO" id="GO:0005886">
    <property type="term" value="C:plasma membrane"/>
    <property type="evidence" value="ECO:0007669"/>
    <property type="project" value="UniProtKB-SubCell"/>
</dbReference>
<dbReference type="EMBL" id="ABCS01000047">
    <property type="protein sequence ID" value="EDM77393.1"/>
    <property type="molecule type" value="Genomic_DNA"/>
</dbReference>
<keyword evidence="9" id="KW-0811">Translocation</keyword>
<dbReference type="InterPro" id="IPR003849">
    <property type="entry name" value="Preprotein_translocase_YajC"/>
</dbReference>
<dbReference type="GO" id="GO:0015031">
    <property type="term" value="P:protein transport"/>
    <property type="evidence" value="ECO:0007669"/>
    <property type="project" value="UniProtKB-KW"/>
</dbReference>
<accession>A6G9V7</accession>
<dbReference type="PRINTS" id="PR01853">
    <property type="entry name" value="YAJCTRNLCASE"/>
</dbReference>
<keyword evidence="4" id="KW-0813">Transport</keyword>
<dbReference type="NCBIfam" id="TIGR00739">
    <property type="entry name" value="yajC"/>
    <property type="match status" value="1"/>
</dbReference>
<evidence type="ECO:0000256" key="11">
    <source>
        <dbReference type="SAM" id="Phobius"/>
    </source>
</evidence>
<comment type="subcellular location">
    <subcellularLocation>
        <location evidence="1">Cell membrane</location>
        <topology evidence="1">Single-pass membrane protein</topology>
    </subcellularLocation>
</comment>
<comment type="caution">
    <text evidence="12">The sequence shown here is derived from an EMBL/GenBank/DDBJ whole genome shotgun (WGS) entry which is preliminary data.</text>
</comment>
<name>A6G9V7_9BACT</name>
<evidence type="ECO:0000313" key="12">
    <source>
        <dbReference type="EMBL" id="EDM77393.1"/>
    </source>
</evidence>
<keyword evidence="5" id="KW-1003">Cell membrane</keyword>
<evidence type="ECO:0000256" key="6">
    <source>
        <dbReference type="ARBA" id="ARBA00022692"/>
    </source>
</evidence>
<reference evidence="12 13" key="1">
    <citation type="submission" date="2007-06" db="EMBL/GenBank/DDBJ databases">
        <authorList>
            <person name="Shimkets L."/>
            <person name="Ferriera S."/>
            <person name="Johnson J."/>
            <person name="Kravitz S."/>
            <person name="Beeson K."/>
            <person name="Sutton G."/>
            <person name="Rogers Y.-H."/>
            <person name="Friedman R."/>
            <person name="Frazier M."/>
            <person name="Venter J.C."/>
        </authorList>
    </citation>
    <scope>NUCLEOTIDE SEQUENCE [LARGE SCALE GENOMIC DNA]</scope>
    <source>
        <strain evidence="12 13">SIR-1</strain>
    </source>
</reference>
<keyword evidence="6 11" id="KW-0812">Transmembrane</keyword>
<evidence type="ECO:0000256" key="10">
    <source>
        <dbReference type="ARBA" id="ARBA00023136"/>
    </source>
</evidence>
<evidence type="ECO:0000256" key="2">
    <source>
        <dbReference type="ARBA" id="ARBA00006742"/>
    </source>
</evidence>
<keyword evidence="8 11" id="KW-1133">Transmembrane helix</keyword>
<dbReference type="PANTHER" id="PTHR33909">
    <property type="entry name" value="SEC TRANSLOCON ACCESSORY COMPLEX SUBUNIT YAJC"/>
    <property type="match status" value="1"/>
</dbReference>
<comment type="similarity">
    <text evidence="2">Belongs to the YajC family.</text>
</comment>
<evidence type="ECO:0000256" key="5">
    <source>
        <dbReference type="ARBA" id="ARBA00022475"/>
    </source>
</evidence>
<proteinExistence type="inferred from homology"/>
<evidence type="ECO:0000256" key="9">
    <source>
        <dbReference type="ARBA" id="ARBA00023010"/>
    </source>
</evidence>
<gene>
    <name evidence="12" type="ORF">PPSIR1_09985</name>
</gene>
<dbReference type="SMART" id="SM01323">
    <property type="entry name" value="YajC"/>
    <property type="match status" value="1"/>
</dbReference>
<keyword evidence="7" id="KW-0653">Protein transport</keyword>
<dbReference type="STRING" id="391625.PPSIR1_09985"/>
<evidence type="ECO:0000313" key="13">
    <source>
        <dbReference type="Proteomes" id="UP000005801"/>
    </source>
</evidence>
<evidence type="ECO:0000256" key="3">
    <source>
        <dbReference type="ARBA" id="ARBA00014962"/>
    </source>
</evidence>
<organism evidence="12 13">
    <name type="scientific">Plesiocystis pacifica SIR-1</name>
    <dbReference type="NCBI Taxonomy" id="391625"/>
    <lineage>
        <taxon>Bacteria</taxon>
        <taxon>Pseudomonadati</taxon>
        <taxon>Myxococcota</taxon>
        <taxon>Polyangia</taxon>
        <taxon>Nannocystales</taxon>
        <taxon>Nannocystaceae</taxon>
        <taxon>Plesiocystis</taxon>
    </lineage>
</organism>
<keyword evidence="13" id="KW-1185">Reference proteome</keyword>
<sequence>MLTNPMVPVILMFAVFYFLVMRPMKKQEEERKQRLSELKRGDKVVLSGGILGRVSKVEDDIVLIEVADKVKLRVLKKEVSDFQDTALAKAKEESEAGAGGGGLLASLFGGGGGASSGGDKDSKDSKKA</sequence>
<protein>
    <recommendedName>
        <fullName evidence="3">Sec translocon accessory complex subunit YajC</fullName>
    </recommendedName>
</protein>
<dbReference type="PANTHER" id="PTHR33909:SF1">
    <property type="entry name" value="SEC TRANSLOCON ACCESSORY COMPLEX SUBUNIT YAJC"/>
    <property type="match status" value="1"/>
</dbReference>
<evidence type="ECO:0000256" key="4">
    <source>
        <dbReference type="ARBA" id="ARBA00022448"/>
    </source>
</evidence>
<dbReference type="Pfam" id="PF02699">
    <property type="entry name" value="YajC"/>
    <property type="match status" value="1"/>
</dbReference>
<dbReference type="Proteomes" id="UP000005801">
    <property type="component" value="Unassembled WGS sequence"/>
</dbReference>
<keyword evidence="10 11" id="KW-0472">Membrane</keyword>
<evidence type="ECO:0000256" key="7">
    <source>
        <dbReference type="ARBA" id="ARBA00022927"/>
    </source>
</evidence>
<evidence type="ECO:0000256" key="8">
    <source>
        <dbReference type="ARBA" id="ARBA00022989"/>
    </source>
</evidence>
<evidence type="ECO:0000256" key="1">
    <source>
        <dbReference type="ARBA" id="ARBA00004162"/>
    </source>
</evidence>
<dbReference type="eggNOG" id="COG1862">
    <property type="taxonomic scope" value="Bacteria"/>
</dbReference>